<feature type="region of interest" description="Disordered" evidence="1">
    <location>
        <begin position="198"/>
        <end position="232"/>
    </location>
</feature>
<organism evidence="2 3">
    <name type="scientific">Streptosporangium oxazolinicum</name>
    <dbReference type="NCBI Taxonomy" id="909287"/>
    <lineage>
        <taxon>Bacteria</taxon>
        <taxon>Bacillati</taxon>
        <taxon>Actinomycetota</taxon>
        <taxon>Actinomycetes</taxon>
        <taxon>Streptosporangiales</taxon>
        <taxon>Streptosporangiaceae</taxon>
        <taxon>Streptosporangium</taxon>
    </lineage>
</organism>
<evidence type="ECO:0000313" key="2">
    <source>
        <dbReference type="EMBL" id="GAA4181571.1"/>
    </source>
</evidence>
<gene>
    <name evidence="2" type="ORF">GCM10022252_06180</name>
</gene>
<feature type="region of interest" description="Disordered" evidence="1">
    <location>
        <begin position="131"/>
        <end position="150"/>
    </location>
</feature>
<evidence type="ECO:0000313" key="3">
    <source>
        <dbReference type="Proteomes" id="UP001501251"/>
    </source>
</evidence>
<protein>
    <submittedName>
        <fullName evidence="2">Uncharacterized protein</fullName>
    </submittedName>
</protein>
<reference evidence="3" key="1">
    <citation type="journal article" date="2019" name="Int. J. Syst. Evol. Microbiol.">
        <title>The Global Catalogue of Microorganisms (GCM) 10K type strain sequencing project: providing services to taxonomists for standard genome sequencing and annotation.</title>
        <authorList>
            <consortium name="The Broad Institute Genomics Platform"/>
            <consortium name="The Broad Institute Genome Sequencing Center for Infectious Disease"/>
            <person name="Wu L."/>
            <person name="Ma J."/>
        </authorList>
    </citation>
    <scope>NUCLEOTIDE SEQUENCE [LARGE SCALE GENOMIC DNA]</scope>
    <source>
        <strain evidence="3">JCM 17388</strain>
    </source>
</reference>
<keyword evidence="3" id="KW-1185">Reference proteome</keyword>
<dbReference type="Proteomes" id="UP001501251">
    <property type="component" value="Unassembled WGS sequence"/>
</dbReference>
<proteinExistence type="predicted"/>
<accession>A0ABP8ACE5</accession>
<sequence>MLMGTPESKTFTDQGALMDESPLVSFCALGVPDDAASGWWHGTSVTITERHHRSSVCGTRLGGGASGDWTVTLKKLVEIKDYSSTKLELIGQHEVVSPQTGVTAHGLQCNPPAMLRLAVEGFLLKRDRLYPPRAGPVGDPRSPPRRGSPLFPAVLRPGSARLPGLRPDTALQRYVVFGGTPPLAGCITFEAQILGDRAPSENFPMGPPGVSTRGKAPARSAPSSRVRPALLA</sequence>
<comment type="caution">
    <text evidence="2">The sequence shown here is derived from an EMBL/GenBank/DDBJ whole genome shotgun (WGS) entry which is preliminary data.</text>
</comment>
<feature type="compositionally biased region" description="Low complexity" evidence="1">
    <location>
        <begin position="135"/>
        <end position="149"/>
    </location>
</feature>
<dbReference type="EMBL" id="BAABAQ010000001">
    <property type="protein sequence ID" value="GAA4181571.1"/>
    <property type="molecule type" value="Genomic_DNA"/>
</dbReference>
<name>A0ABP8ACE5_9ACTN</name>
<evidence type="ECO:0000256" key="1">
    <source>
        <dbReference type="SAM" id="MobiDB-lite"/>
    </source>
</evidence>